<evidence type="ECO:0000313" key="2">
    <source>
        <dbReference type="EMBL" id="KAF2233392.1"/>
    </source>
</evidence>
<reference evidence="2" key="1">
    <citation type="journal article" date="2020" name="Stud. Mycol.">
        <title>101 Dothideomycetes genomes: a test case for predicting lifestyles and emergence of pathogens.</title>
        <authorList>
            <person name="Haridas S."/>
            <person name="Albert R."/>
            <person name="Binder M."/>
            <person name="Bloem J."/>
            <person name="Labutti K."/>
            <person name="Salamov A."/>
            <person name="Andreopoulos B."/>
            <person name="Baker S."/>
            <person name="Barry K."/>
            <person name="Bills G."/>
            <person name="Bluhm B."/>
            <person name="Cannon C."/>
            <person name="Castanera R."/>
            <person name="Culley D."/>
            <person name="Daum C."/>
            <person name="Ezra D."/>
            <person name="Gonzalez J."/>
            <person name="Henrissat B."/>
            <person name="Kuo A."/>
            <person name="Liang C."/>
            <person name="Lipzen A."/>
            <person name="Lutzoni F."/>
            <person name="Magnuson J."/>
            <person name="Mondo S."/>
            <person name="Nolan M."/>
            <person name="Ohm R."/>
            <person name="Pangilinan J."/>
            <person name="Park H.-J."/>
            <person name="Ramirez L."/>
            <person name="Alfaro M."/>
            <person name="Sun H."/>
            <person name="Tritt A."/>
            <person name="Yoshinaga Y."/>
            <person name="Zwiers L.-H."/>
            <person name="Turgeon B."/>
            <person name="Goodwin S."/>
            <person name="Spatafora J."/>
            <person name="Crous P."/>
            <person name="Grigoriev I."/>
        </authorList>
    </citation>
    <scope>NUCLEOTIDE SEQUENCE</scope>
    <source>
        <strain evidence="2">Tuck. ex Michener</strain>
    </source>
</reference>
<dbReference type="PANTHER" id="PTHR15907">
    <property type="entry name" value="DUF614 FAMILY PROTEIN-RELATED"/>
    <property type="match status" value="1"/>
</dbReference>
<evidence type="ECO:0000256" key="1">
    <source>
        <dbReference type="SAM" id="MobiDB-lite"/>
    </source>
</evidence>
<organism evidence="2 3">
    <name type="scientific">Viridothelium virens</name>
    <name type="common">Speckled blister lichen</name>
    <name type="synonym">Trypethelium virens</name>
    <dbReference type="NCBI Taxonomy" id="1048519"/>
    <lineage>
        <taxon>Eukaryota</taxon>
        <taxon>Fungi</taxon>
        <taxon>Dikarya</taxon>
        <taxon>Ascomycota</taxon>
        <taxon>Pezizomycotina</taxon>
        <taxon>Dothideomycetes</taxon>
        <taxon>Dothideomycetes incertae sedis</taxon>
        <taxon>Trypetheliales</taxon>
        <taxon>Trypetheliaceae</taxon>
        <taxon>Viridothelium</taxon>
    </lineage>
</organism>
<feature type="region of interest" description="Disordered" evidence="1">
    <location>
        <begin position="124"/>
        <end position="234"/>
    </location>
</feature>
<sequence>MDTNTSQQPPLDQQFHNLAQGQRLRNDTRDGRNPPSQPQLNIATSNFPQQQSPAIQSNPRFSYMATPVEVQAPIFPATQRPPTIPQSPGSPNESMVPQEQAQAAQYPSERPTVEVLRDQHPAYSAPYADTTTPQNTQIPSSNVPSISIAPQSPRPIPAKPSSPTKPSSPGGLSIDTSTTSHAPAGGLYTPHATHTPALTSPFAPPFSPNAASGPNGLTAAAHQPGQISHPNMSSSSSTNWTHALLSVPSSATCCLGLFCPCVLYGRTSHRLALKSAKQDPTNMLGYSAVNGHCVLWALACGLQCVPTVLQRLRIRHAYKIEGSVGGDLLASCCCGGCVLVQSEVEVREREERARRLAGPAGGAYVVNERMAYVPQGGR</sequence>
<evidence type="ECO:0008006" key="4">
    <source>
        <dbReference type="Google" id="ProtNLM"/>
    </source>
</evidence>
<feature type="compositionally biased region" description="Polar residues" evidence="1">
    <location>
        <begin position="129"/>
        <end position="150"/>
    </location>
</feature>
<dbReference type="NCBIfam" id="TIGR01571">
    <property type="entry name" value="A_thal_Cys_rich"/>
    <property type="match status" value="1"/>
</dbReference>
<feature type="compositionally biased region" description="Polar residues" evidence="1">
    <location>
        <begin position="38"/>
        <end position="59"/>
    </location>
</feature>
<feature type="region of interest" description="Disordered" evidence="1">
    <location>
        <begin position="1"/>
        <end position="59"/>
    </location>
</feature>
<feature type="region of interest" description="Disordered" evidence="1">
    <location>
        <begin position="77"/>
        <end position="110"/>
    </location>
</feature>
<dbReference type="EMBL" id="ML991807">
    <property type="protein sequence ID" value="KAF2233392.1"/>
    <property type="molecule type" value="Genomic_DNA"/>
</dbReference>
<evidence type="ECO:0000313" key="3">
    <source>
        <dbReference type="Proteomes" id="UP000800092"/>
    </source>
</evidence>
<protein>
    <recommendedName>
        <fullName evidence="4">PLAC8-domain-containing protein</fullName>
    </recommendedName>
</protein>
<feature type="compositionally biased region" description="Polar residues" evidence="1">
    <location>
        <begin position="1"/>
        <end position="20"/>
    </location>
</feature>
<gene>
    <name evidence="2" type="ORF">EV356DRAFT_503726</name>
</gene>
<accession>A0A6A6H5V6</accession>
<proteinExistence type="predicted"/>
<dbReference type="InterPro" id="IPR006461">
    <property type="entry name" value="PLAC_motif_containing"/>
</dbReference>
<name>A0A6A6H5V6_VIRVR</name>
<feature type="compositionally biased region" description="Polar residues" evidence="1">
    <location>
        <begin position="86"/>
        <end position="105"/>
    </location>
</feature>
<dbReference type="OrthoDB" id="1045822at2759"/>
<dbReference type="AlphaFoldDB" id="A0A6A6H5V6"/>
<keyword evidence="3" id="KW-1185">Reference proteome</keyword>
<dbReference type="Proteomes" id="UP000800092">
    <property type="component" value="Unassembled WGS sequence"/>
</dbReference>
<dbReference type="Pfam" id="PF04749">
    <property type="entry name" value="PLAC8"/>
    <property type="match status" value="1"/>
</dbReference>